<proteinExistence type="predicted"/>
<name>A0ACB7TEC7_HYAAI</name>
<dbReference type="EMBL" id="CM023481">
    <property type="protein sequence ID" value="KAH6945872.1"/>
    <property type="molecule type" value="Genomic_DNA"/>
</dbReference>
<dbReference type="Proteomes" id="UP000821845">
    <property type="component" value="Chromosome 1"/>
</dbReference>
<protein>
    <submittedName>
        <fullName evidence="1">Uncharacterized protein</fullName>
    </submittedName>
</protein>
<sequence length="443" mass="50946">MASRKKVLGKLPVVASFPESQEAITFDAPRQIGRYSVGGANREYIDDACNKMYLRSDIEWKGSRWEGPKWNLYDGFEKAVRRDWSEEDPLQNLLKWLVRHGDEVIQLGSANETPSSPRQQFVRPDFICSREALKAFMCTPFSPSDEWMVQARLHDGVIYLRNVPTPAEKERLKKEFHQRPISWKGRFYRNMVTRLRGAPPEENEDVDETQTYHAVLRGKLGLYDIVFEAEMMAIDTSQDSETDCEEPYLEFRARPGVHQLKKYREHFSKYVLLKWWSQARLAGVPSVLCASYNKDNIIEYVEKFQVSDIPEIGREHDWSEQKCLQFLHEVLDFIKAIVTDNQPSNFDAVNLQFRHKTTESMTRPAFSQTEVASPPVEEVVGSKCIVESKVQSLKGRKHQGALETGRRLQLRPTREAAQPLPLATVAPRTPPTPPVSQPPQQLA</sequence>
<accession>A0ACB7TEC7</accession>
<keyword evidence="2" id="KW-1185">Reference proteome</keyword>
<reference evidence="1" key="1">
    <citation type="submission" date="2020-05" db="EMBL/GenBank/DDBJ databases">
        <title>Large-scale comparative analyses of tick genomes elucidate their genetic diversity and vector capacities.</title>
        <authorList>
            <person name="Jia N."/>
            <person name="Wang J."/>
            <person name="Shi W."/>
            <person name="Du L."/>
            <person name="Sun Y."/>
            <person name="Zhan W."/>
            <person name="Jiang J."/>
            <person name="Wang Q."/>
            <person name="Zhang B."/>
            <person name="Ji P."/>
            <person name="Sakyi L.B."/>
            <person name="Cui X."/>
            <person name="Yuan T."/>
            <person name="Jiang B."/>
            <person name="Yang W."/>
            <person name="Lam T.T.-Y."/>
            <person name="Chang Q."/>
            <person name="Ding S."/>
            <person name="Wang X."/>
            <person name="Zhu J."/>
            <person name="Ruan X."/>
            <person name="Zhao L."/>
            <person name="Wei J."/>
            <person name="Que T."/>
            <person name="Du C."/>
            <person name="Cheng J."/>
            <person name="Dai P."/>
            <person name="Han X."/>
            <person name="Huang E."/>
            <person name="Gao Y."/>
            <person name="Liu J."/>
            <person name="Shao H."/>
            <person name="Ye R."/>
            <person name="Li L."/>
            <person name="Wei W."/>
            <person name="Wang X."/>
            <person name="Wang C."/>
            <person name="Yang T."/>
            <person name="Huo Q."/>
            <person name="Li W."/>
            <person name="Guo W."/>
            <person name="Chen H."/>
            <person name="Zhou L."/>
            <person name="Ni X."/>
            <person name="Tian J."/>
            <person name="Zhou Y."/>
            <person name="Sheng Y."/>
            <person name="Liu T."/>
            <person name="Pan Y."/>
            <person name="Xia L."/>
            <person name="Li J."/>
            <person name="Zhao F."/>
            <person name="Cao W."/>
        </authorList>
    </citation>
    <scope>NUCLEOTIDE SEQUENCE</scope>
    <source>
        <strain evidence="1">Hyas-2018</strain>
    </source>
</reference>
<evidence type="ECO:0000313" key="2">
    <source>
        <dbReference type="Proteomes" id="UP000821845"/>
    </source>
</evidence>
<organism evidence="1 2">
    <name type="scientific">Hyalomma asiaticum</name>
    <name type="common">Tick</name>
    <dbReference type="NCBI Taxonomy" id="266040"/>
    <lineage>
        <taxon>Eukaryota</taxon>
        <taxon>Metazoa</taxon>
        <taxon>Ecdysozoa</taxon>
        <taxon>Arthropoda</taxon>
        <taxon>Chelicerata</taxon>
        <taxon>Arachnida</taxon>
        <taxon>Acari</taxon>
        <taxon>Parasitiformes</taxon>
        <taxon>Ixodida</taxon>
        <taxon>Ixodoidea</taxon>
        <taxon>Ixodidae</taxon>
        <taxon>Hyalomminae</taxon>
        <taxon>Hyalomma</taxon>
    </lineage>
</organism>
<comment type="caution">
    <text evidence="1">The sequence shown here is derived from an EMBL/GenBank/DDBJ whole genome shotgun (WGS) entry which is preliminary data.</text>
</comment>
<gene>
    <name evidence="1" type="ORF">HPB50_010387</name>
</gene>
<evidence type="ECO:0000313" key="1">
    <source>
        <dbReference type="EMBL" id="KAH6945872.1"/>
    </source>
</evidence>